<protein>
    <submittedName>
        <fullName evidence="1">Uncharacterized protein</fullName>
    </submittedName>
</protein>
<keyword evidence="2" id="KW-1185">Reference proteome</keyword>
<sequence length="250" mass="27599">MSSSPHVEVFRGLDTSELPDVHTLATDRLQVLWILVAAKWGGAAISLTAGEISDVLQNVCGIAVSRQRVSAILSTERQSTSRAGRKAPARFQVMKKGEDELLGSGLSPLFIDPTQALSSIRKLEDVLSQLSGEVRVCDTYINNHTIDYLALCTKSTSIKLLTENIQESNKLKRDLAAFTKEHSTPLEIRQASPGQLHDRYFIHQHGLLLVGASLKDISKKQSMVVSLSQNFAREMARAFDGIWSRANRFP</sequence>
<dbReference type="RefSeq" id="WP_196271278.1">
    <property type="nucleotide sequence ID" value="NZ_JADQDO010000002.1"/>
</dbReference>
<proteinExistence type="predicted"/>
<name>A0A931BL96_9HYPH</name>
<reference evidence="1" key="1">
    <citation type="submission" date="2020-11" db="EMBL/GenBank/DDBJ databases">
        <authorList>
            <person name="Kim M.K."/>
        </authorList>
    </citation>
    <scope>NUCLEOTIDE SEQUENCE</scope>
    <source>
        <strain evidence="1">BT350</strain>
    </source>
</reference>
<accession>A0A931BL96</accession>
<evidence type="ECO:0000313" key="2">
    <source>
        <dbReference type="Proteomes" id="UP000599312"/>
    </source>
</evidence>
<organism evidence="1 2">
    <name type="scientific">Microvirga alba</name>
    <dbReference type="NCBI Taxonomy" id="2791025"/>
    <lineage>
        <taxon>Bacteria</taxon>
        <taxon>Pseudomonadati</taxon>
        <taxon>Pseudomonadota</taxon>
        <taxon>Alphaproteobacteria</taxon>
        <taxon>Hyphomicrobiales</taxon>
        <taxon>Methylobacteriaceae</taxon>
        <taxon>Microvirga</taxon>
    </lineage>
</organism>
<dbReference type="AlphaFoldDB" id="A0A931BL96"/>
<dbReference type="Proteomes" id="UP000599312">
    <property type="component" value="Unassembled WGS sequence"/>
</dbReference>
<dbReference type="EMBL" id="JADQDO010000002">
    <property type="protein sequence ID" value="MBF9233326.1"/>
    <property type="molecule type" value="Genomic_DNA"/>
</dbReference>
<evidence type="ECO:0000313" key="1">
    <source>
        <dbReference type="EMBL" id="MBF9233326.1"/>
    </source>
</evidence>
<gene>
    <name evidence="1" type="ORF">I2H38_08015</name>
</gene>
<comment type="caution">
    <text evidence="1">The sequence shown here is derived from an EMBL/GenBank/DDBJ whole genome shotgun (WGS) entry which is preliminary data.</text>
</comment>